<dbReference type="EMBL" id="MOAZ01000003">
    <property type="protein sequence ID" value="ROM56503.1"/>
    <property type="molecule type" value="Genomic_DNA"/>
</dbReference>
<accession>A0A423FG86</accession>
<proteinExistence type="predicted"/>
<protein>
    <submittedName>
        <fullName evidence="1">Uncharacterized protein</fullName>
    </submittedName>
</protein>
<name>A0A423FG86_9PSED</name>
<dbReference type="AlphaFoldDB" id="A0A423FG86"/>
<dbReference type="Proteomes" id="UP000283389">
    <property type="component" value="Unassembled WGS sequence"/>
</dbReference>
<sequence length="230" mass="25470">MSISHEELKKIIVDNVKAVFEKTGQGVFLSSIGLLLAKNCPQFKELLAGRKLADFIRKELSGEIDIISHTSDPLIKVVVPHNDDVGINVGSVEPEVSDIGIGLPRYSRAVWSAFSKEVRAGFLRVIKLSQNTYFRDIPSSSGIPEGFYLVDNAPAEGAPKSSESTHQRIQTWLDKNKIELELVLAGKDSVDSERGKPLSLLERIVSALPEADLKRIQLPLDVVERLLREF</sequence>
<reference evidence="1 2" key="1">
    <citation type="submission" date="2016-10" db="EMBL/GenBank/DDBJ databases">
        <title>Comparative genome analysis of multiple Pseudomonas spp. focuses on biocontrol and plant growth promoting traits.</title>
        <authorList>
            <person name="Tao X.-Y."/>
            <person name="Taylor C.G."/>
        </authorList>
    </citation>
    <scope>NUCLEOTIDE SEQUENCE [LARGE SCALE GENOMIC DNA]</scope>
    <source>
        <strain evidence="1 2">36C8</strain>
    </source>
</reference>
<dbReference type="RefSeq" id="WP_123474592.1">
    <property type="nucleotide sequence ID" value="NZ_MOAZ01000003.1"/>
</dbReference>
<organism evidence="1 2">
    <name type="scientific">Pseudomonas canadensis</name>
    <dbReference type="NCBI Taxonomy" id="915099"/>
    <lineage>
        <taxon>Bacteria</taxon>
        <taxon>Pseudomonadati</taxon>
        <taxon>Pseudomonadota</taxon>
        <taxon>Gammaproteobacteria</taxon>
        <taxon>Pseudomonadales</taxon>
        <taxon>Pseudomonadaceae</taxon>
        <taxon>Pseudomonas</taxon>
    </lineage>
</organism>
<comment type="caution">
    <text evidence="1">The sequence shown here is derived from an EMBL/GenBank/DDBJ whole genome shotgun (WGS) entry which is preliminary data.</text>
</comment>
<evidence type="ECO:0000313" key="1">
    <source>
        <dbReference type="EMBL" id="ROM56503.1"/>
    </source>
</evidence>
<evidence type="ECO:0000313" key="2">
    <source>
        <dbReference type="Proteomes" id="UP000283389"/>
    </source>
</evidence>
<gene>
    <name evidence="1" type="ORF">BK649_05970</name>
</gene>